<dbReference type="AlphaFoldDB" id="A0A4Y7SH94"/>
<evidence type="ECO:0000313" key="2">
    <source>
        <dbReference type="EMBL" id="TEB21068.1"/>
    </source>
</evidence>
<feature type="region of interest" description="Disordered" evidence="1">
    <location>
        <begin position="16"/>
        <end position="47"/>
    </location>
</feature>
<organism evidence="2 3">
    <name type="scientific">Coprinellus micaceus</name>
    <name type="common">Glistening ink-cap mushroom</name>
    <name type="synonym">Coprinus micaceus</name>
    <dbReference type="NCBI Taxonomy" id="71717"/>
    <lineage>
        <taxon>Eukaryota</taxon>
        <taxon>Fungi</taxon>
        <taxon>Dikarya</taxon>
        <taxon>Basidiomycota</taxon>
        <taxon>Agaricomycotina</taxon>
        <taxon>Agaricomycetes</taxon>
        <taxon>Agaricomycetidae</taxon>
        <taxon>Agaricales</taxon>
        <taxon>Agaricineae</taxon>
        <taxon>Psathyrellaceae</taxon>
        <taxon>Coprinellus</taxon>
    </lineage>
</organism>
<accession>A0A4Y7SH94</accession>
<dbReference type="EMBL" id="QPFP01000123">
    <property type="protein sequence ID" value="TEB21068.1"/>
    <property type="molecule type" value="Genomic_DNA"/>
</dbReference>
<gene>
    <name evidence="2" type="ORF">FA13DRAFT_169728</name>
</gene>
<name>A0A4Y7SH94_COPMI</name>
<sequence>MIAILIRARVPSRNPAFGRPPSRLSLFSTSQSLSKHQESPNHADQTTQAYHTALTYLRRRHRVAGGSNSDLHLATQSAPLPHIPFTLSLLFAPLSPFFSFTLATSPTQRSGSTPPTTARHRNPTLHTTHLAQQPPNLLSTPYPHAIRLSAAPPFTGQQAPQSLTRTHTGAYVDRLIPTHHCGYEVSLKALQCSFLSSTAP</sequence>
<feature type="compositionally biased region" description="Polar residues" evidence="1">
    <location>
        <begin position="25"/>
        <end position="34"/>
    </location>
</feature>
<comment type="caution">
    <text evidence="2">The sequence shown here is derived from an EMBL/GenBank/DDBJ whole genome shotgun (WGS) entry which is preliminary data.</text>
</comment>
<proteinExistence type="predicted"/>
<reference evidence="2 3" key="1">
    <citation type="journal article" date="2019" name="Nat. Ecol. Evol.">
        <title>Megaphylogeny resolves global patterns of mushroom evolution.</title>
        <authorList>
            <person name="Varga T."/>
            <person name="Krizsan K."/>
            <person name="Foldi C."/>
            <person name="Dima B."/>
            <person name="Sanchez-Garcia M."/>
            <person name="Sanchez-Ramirez S."/>
            <person name="Szollosi G.J."/>
            <person name="Szarkandi J.G."/>
            <person name="Papp V."/>
            <person name="Albert L."/>
            <person name="Andreopoulos W."/>
            <person name="Angelini C."/>
            <person name="Antonin V."/>
            <person name="Barry K.W."/>
            <person name="Bougher N.L."/>
            <person name="Buchanan P."/>
            <person name="Buyck B."/>
            <person name="Bense V."/>
            <person name="Catcheside P."/>
            <person name="Chovatia M."/>
            <person name="Cooper J."/>
            <person name="Damon W."/>
            <person name="Desjardin D."/>
            <person name="Finy P."/>
            <person name="Geml J."/>
            <person name="Haridas S."/>
            <person name="Hughes K."/>
            <person name="Justo A."/>
            <person name="Karasinski D."/>
            <person name="Kautmanova I."/>
            <person name="Kiss B."/>
            <person name="Kocsube S."/>
            <person name="Kotiranta H."/>
            <person name="LaButti K.M."/>
            <person name="Lechner B.E."/>
            <person name="Liimatainen K."/>
            <person name="Lipzen A."/>
            <person name="Lukacs Z."/>
            <person name="Mihaltcheva S."/>
            <person name="Morgado L.N."/>
            <person name="Niskanen T."/>
            <person name="Noordeloos M.E."/>
            <person name="Ohm R.A."/>
            <person name="Ortiz-Santana B."/>
            <person name="Ovrebo C."/>
            <person name="Racz N."/>
            <person name="Riley R."/>
            <person name="Savchenko A."/>
            <person name="Shiryaev A."/>
            <person name="Soop K."/>
            <person name="Spirin V."/>
            <person name="Szebenyi C."/>
            <person name="Tomsovsky M."/>
            <person name="Tulloss R.E."/>
            <person name="Uehling J."/>
            <person name="Grigoriev I.V."/>
            <person name="Vagvolgyi C."/>
            <person name="Papp T."/>
            <person name="Martin F.M."/>
            <person name="Miettinen O."/>
            <person name="Hibbett D.S."/>
            <person name="Nagy L.G."/>
        </authorList>
    </citation>
    <scope>NUCLEOTIDE SEQUENCE [LARGE SCALE GENOMIC DNA]</scope>
    <source>
        <strain evidence="2 3">FP101781</strain>
    </source>
</reference>
<dbReference type="Proteomes" id="UP000298030">
    <property type="component" value="Unassembled WGS sequence"/>
</dbReference>
<keyword evidence="3" id="KW-1185">Reference proteome</keyword>
<evidence type="ECO:0000256" key="1">
    <source>
        <dbReference type="SAM" id="MobiDB-lite"/>
    </source>
</evidence>
<evidence type="ECO:0000313" key="3">
    <source>
        <dbReference type="Proteomes" id="UP000298030"/>
    </source>
</evidence>
<protein>
    <submittedName>
        <fullName evidence="2">Uncharacterized protein</fullName>
    </submittedName>
</protein>